<feature type="region of interest" description="Disordered" evidence="1">
    <location>
        <begin position="621"/>
        <end position="645"/>
    </location>
</feature>
<organism evidence="2 3">
    <name type="scientific">Hanseniaspora guilliermondii</name>
    <dbReference type="NCBI Taxonomy" id="56406"/>
    <lineage>
        <taxon>Eukaryota</taxon>
        <taxon>Fungi</taxon>
        <taxon>Dikarya</taxon>
        <taxon>Ascomycota</taxon>
        <taxon>Saccharomycotina</taxon>
        <taxon>Saccharomycetes</taxon>
        <taxon>Saccharomycodales</taxon>
        <taxon>Saccharomycodaceae</taxon>
        <taxon>Hanseniaspora</taxon>
    </lineage>
</organism>
<evidence type="ECO:0000313" key="3">
    <source>
        <dbReference type="Proteomes" id="UP000183365"/>
    </source>
</evidence>
<feature type="region of interest" description="Disordered" evidence="1">
    <location>
        <begin position="191"/>
        <end position="223"/>
    </location>
</feature>
<dbReference type="OrthoDB" id="5563016at2759"/>
<gene>
    <name evidence="2" type="ORF">HGUI_02297</name>
</gene>
<feature type="compositionally biased region" description="Basic residues" evidence="1">
    <location>
        <begin position="1"/>
        <end position="11"/>
    </location>
</feature>
<evidence type="ECO:0008006" key="4">
    <source>
        <dbReference type="Google" id="ProtNLM"/>
    </source>
</evidence>
<reference evidence="3" key="1">
    <citation type="submission" date="2016-11" db="EMBL/GenBank/DDBJ databases">
        <authorList>
            <person name="Guldener U."/>
        </authorList>
    </citation>
    <scope>NUCLEOTIDE SEQUENCE [LARGE SCALE GENOMIC DNA]</scope>
</reference>
<feature type="compositionally biased region" description="Low complexity" evidence="1">
    <location>
        <begin position="491"/>
        <end position="500"/>
    </location>
</feature>
<dbReference type="AlphaFoldDB" id="A0A1L0CNQ6"/>
<name>A0A1L0CNQ6_9ASCO</name>
<protein>
    <recommendedName>
        <fullName evidence="4">Protein BNI4</fullName>
    </recommendedName>
</protein>
<feature type="compositionally biased region" description="Polar residues" evidence="1">
    <location>
        <begin position="343"/>
        <end position="364"/>
    </location>
</feature>
<dbReference type="VEuPathDB" id="FungiDB:HGUI_02297"/>
<dbReference type="Proteomes" id="UP000183365">
    <property type="component" value="Unassembled WGS sequence"/>
</dbReference>
<feature type="region of interest" description="Disordered" evidence="1">
    <location>
        <begin position="287"/>
        <end position="364"/>
    </location>
</feature>
<evidence type="ECO:0000313" key="2">
    <source>
        <dbReference type="EMBL" id="SGZ40097.1"/>
    </source>
</evidence>
<dbReference type="EMBL" id="FQNF01000039">
    <property type="protein sequence ID" value="SGZ40097.1"/>
    <property type="molecule type" value="Genomic_DNA"/>
</dbReference>
<evidence type="ECO:0000256" key="1">
    <source>
        <dbReference type="SAM" id="MobiDB-lite"/>
    </source>
</evidence>
<feature type="region of interest" description="Disordered" evidence="1">
    <location>
        <begin position="102"/>
        <end position="136"/>
    </location>
</feature>
<feature type="compositionally biased region" description="Basic and acidic residues" evidence="1">
    <location>
        <begin position="102"/>
        <end position="118"/>
    </location>
</feature>
<feature type="compositionally biased region" description="Acidic residues" evidence="1">
    <location>
        <begin position="123"/>
        <end position="134"/>
    </location>
</feature>
<sequence>MENNNTHKKIRSVSENNKRSRDRSKRYSMFYESTENRDKMTNNPVKEDNYMVKSSSLSEIDNSNKKDNSLSLRHAKNLRSSLFMNKDNEMVKYMNENFAEKENRKNKHKVDNEHDKENNFFSSDDDDNNTDENPNEIKTMNIQFSSSPSLSALAGYLQSKDQKTSESKSLLAKTDNNVSLLNRKPYNTPMENIFENEEYEPYQKPEGNKTTENKPKSNDITSLKQQNPILQTINVKKNTLPTNKQQMVRKISEDKPNKKSSIFSIFRKKSVNRSVSDSKYLPVSETFSNKSASKKNSTRDFKGRSSSVDLRQGGNPKVPSRENLPIISNKNDNVPVKRKDVGSLQNSKKISGSNSEASNMTAKSSPKILGEDVFPKHLDISEISSIHTLEKAKRASLTLTPNNKRMSLPDSISIKQENEGMFVEYDSNLHIHTPDLSKSPTSSILRSGRFDNGTNRNSIILSDSGISTNRNSLILSDSGRRSNRNSRYENRNSLLSNSNINGMNSSSQTKLILEEDKKDGPLLDIDFDFEDSEYVSEIMEFKNIIDFGDYINLDFNESPIGDAEIKEDVPVMKDNLVLNGLGILPTNEKNDEVVKENTEILNHKTLAPPLNTDIPKLDTKFSPSSDDPYLPAIDPESPDTPRKMRPLSMSFKGLDLKNNYDNIFEMNEDESEQPNDVEDYDEALQDEAEEESFAEDEDFNFYESDEDAYLDEIHDYVEQNFPTRSAGTSQYGDFENTKPKKKSVSFASKIILFDTYAAEEYDRRPELATCNQLTPELAMFIREEVNNMKSEMDFHEDSIQYIHFL</sequence>
<feature type="region of interest" description="Disordered" evidence="1">
    <location>
        <begin position="1"/>
        <end position="68"/>
    </location>
</feature>
<feature type="compositionally biased region" description="Basic and acidic residues" evidence="1">
    <location>
        <begin position="34"/>
        <end position="50"/>
    </location>
</feature>
<feature type="compositionally biased region" description="Basic and acidic residues" evidence="1">
    <location>
        <begin position="201"/>
        <end position="217"/>
    </location>
</feature>
<keyword evidence="3" id="KW-1185">Reference proteome</keyword>
<proteinExistence type="predicted"/>
<feature type="compositionally biased region" description="Polar residues" evidence="1">
    <location>
        <begin position="52"/>
        <end position="61"/>
    </location>
</feature>
<feature type="region of interest" description="Disordered" evidence="1">
    <location>
        <begin position="476"/>
        <end position="500"/>
    </location>
</feature>
<accession>A0A1L0CNQ6</accession>